<dbReference type="EMBL" id="JACEGQ020000001">
    <property type="protein sequence ID" value="KAH8522786.1"/>
    <property type="molecule type" value="Genomic_DNA"/>
</dbReference>
<dbReference type="InterPro" id="IPR011009">
    <property type="entry name" value="Kinase-like_dom_sf"/>
</dbReference>
<protein>
    <recommendedName>
        <fullName evidence="3">Protein kinase domain-containing protein</fullName>
    </recommendedName>
</protein>
<evidence type="ECO:0000256" key="2">
    <source>
        <dbReference type="ARBA" id="ARBA00022840"/>
    </source>
</evidence>
<dbReference type="SUPFAM" id="SSF56112">
    <property type="entry name" value="Protein kinase-like (PK-like)"/>
    <property type="match status" value="1"/>
</dbReference>
<evidence type="ECO:0000313" key="4">
    <source>
        <dbReference type="EMBL" id="KAH8522786.1"/>
    </source>
</evidence>
<dbReference type="GO" id="GO:0051707">
    <property type="term" value="P:response to other organism"/>
    <property type="evidence" value="ECO:0007669"/>
    <property type="project" value="UniProtKB-ARBA"/>
</dbReference>
<dbReference type="Pfam" id="PF07714">
    <property type="entry name" value="PK_Tyr_Ser-Thr"/>
    <property type="match status" value="1"/>
</dbReference>
<dbReference type="PANTHER" id="PTHR27007">
    <property type="match status" value="1"/>
</dbReference>
<dbReference type="AlphaFoldDB" id="A0A8T2ZZI5"/>
<dbReference type="PROSITE" id="PS50011">
    <property type="entry name" value="PROTEIN_KINASE_DOM"/>
    <property type="match status" value="1"/>
</dbReference>
<dbReference type="Gene3D" id="1.10.510.10">
    <property type="entry name" value="Transferase(Phosphotransferase) domain 1"/>
    <property type="match status" value="2"/>
</dbReference>
<organism evidence="4 5">
    <name type="scientific">Populus deltoides</name>
    <name type="common">Eastern poplar</name>
    <name type="synonym">Eastern cottonwood</name>
    <dbReference type="NCBI Taxonomy" id="3696"/>
    <lineage>
        <taxon>Eukaryota</taxon>
        <taxon>Viridiplantae</taxon>
        <taxon>Streptophyta</taxon>
        <taxon>Embryophyta</taxon>
        <taxon>Tracheophyta</taxon>
        <taxon>Spermatophyta</taxon>
        <taxon>Magnoliopsida</taxon>
        <taxon>eudicotyledons</taxon>
        <taxon>Gunneridae</taxon>
        <taxon>Pentapetalae</taxon>
        <taxon>rosids</taxon>
        <taxon>fabids</taxon>
        <taxon>Malpighiales</taxon>
        <taxon>Salicaceae</taxon>
        <taxon>Saliceae</taxon>
        <taxon>Populus</taxon>
    </lineage>
</organism>
<comment type="caution">
    <text evidence="4">The sequence shown here is derived from an EMBL/GenBank/DDBJ whole genome shotgun (WGS) entry which is preliminary data.</text>
</comment>
<dbReference type="InterPro" id="IPR050528">
    <property type="entry name" value="L-type_Lectin-RKs"/>
</dbReference>
<gene>
    <name evidence="4" type="ORF">H0E87_003430</name>
</gene>
<dbReference type="InterPro" id="IPR001245">
    <property type="entry name" value="Ser-Thr/Tyr_kinase_cat_dom"/>
</dbReference>
<evidence type="ECO:0000256" key="1">
    <source>
        <dbReference type="ARBA" id="ARBA00022741"/>
    </source>
</evidence>
<sequence>MQDFVAEIGTIGQLRHPNLVRVPGNCRGKEEHILVYDYMPNGSLDKFLYSKTRIILNWTRRDIKASNVLLDGELHGKLGDFRLARCSKHEQDFQTTHEAGTLGYIARELPGRDKPTPRTDIYAFGALCSEVACGRRLVGQKKPLRKG</sequence>
<evidence type="ECO:0000259" key="3">
    <source>
        <dbReference type="PROSITE" id="PS50011"/>
    </source>
</evidence>
<keyword evidence="1" id="KW-0547">Nucleotide-binding</keyword>
<keyword evidence="2" id="KW-0067">ATP-binding</keyword>
<accession>A0A8T2ZZI5</accession>
<dbReference type="Proteomes" id="UP000807159">
    <property type="component" value="Chromosome 1"/>
</dbReference>
<proteinExistence type="predicted"/>
<keyword evidence="5" id="KW-1185">Reference proteome</keyword>
<dbReference type="GO" id="GO:0005524">
    <property type="term" value="F:ATP binding"/>
    <property type="evidence" value="ECO:0007669"/>
    <property type="project" value="UniProtKB-KW"/>
</dbReference>
<evidence type="ECO:0000313" key="5">
    <source>
        <dbReference type="Proteomes" id="UP000807159"/>
    </source>
</evidence>
<dbReference type="InterPro" id="IPR000719">
    <property type="entry name" value="Prot_kinase_dom"/>
</dbReference>
<reference evidence="4" key="1">
    <citation type="journal article" date="2021" name="J. Hered.">
        <title>Genome Assembly of Salicaceae Populus deltoides (Eastern Cottonwood) I-69 Based on Nanopore Sequencing and Hi-C Technologies.</title>
        <authorList>
            <person name="Bai S."/>
            <person name="Wu H."/>
            <person name="Zhang J."/>
            <person name="Pan Z."/>
            <person name="Zhao W."/>
            <person name="Li Z."/>
            <person name="Tong C."/>
        </authorList>
    </citation>
    <scope>NUCLEOTIDE SEQUENCE</scope>
    <source>
        <tissue evidence="4">Leaf</tissue>
    </source>
</reference>
<feature type="domain" description="Protein kinase" evidence="3">
    <location>
        <begin position="1"/>
        <end position="147"/>
    </location>
</feature>
<dbReference type="SMART" id="SM00220">
    <property type="entry name" value="S_TKc"/>
    <property type="match status" value="1"/>
</dbReference>
<name>A0A8T2ZZI5_POPDE</name>
<dbReference type="GO" id="GO:0004672">
    <property type="term" value="F:protein kinase activity"/>
    <property type="evidence" value="ECO:0007669"/>
    <property type="project" value="InterPro"/>
</dbReference>
<dbReference type="Pfam" id="PF00069">
    <property type="entry name" value="Pkinase"/>
    <property type="match status" value="1"/>
</dbReference>